<comment type="caution">
    <text evidence="1">The sequence shown here is derived from an EMBL/GenBank/DDBJ whole genome shotgun (WGS) entry which is preliminary data.</text>
</comment>
<dbReference type="RefSeq" id="WP_267534518.1">
    <property type="nucleotide sequence ID" value="NZ_JAPNKA010000001.1"/>
</dbReference>
<dbReference type="Proteomes" id="UP001207654">
    <property type="component" value="Unassembled WGS sequence"/>
</dbReference>
<protein>
    <submittedName>
        <fullName evidence="1">DUF3006 domain-containing protein</fullName>
    </submittedName>
</protein>
<gene>
    <name evidence="1" type="ORF">OV287_13995</name>
</gene>
<dbReference type="EMBL" id="JAPNKA010000001">
    <property type="protein sequence ID" value="MCY1075592.1"/>
    <property type="molecule type" value="Genomic_DNA"/>
</dbReference>
<evidence type="ECO:0000313" key="1">
    <source>
        <dbReference type="EMBL" id="MCY1075592.1"/>
    </source>
</evidence>
<reference evidence="1 2" key="1">
    <citation type="submission" date="2022-11" db="EMBL/GenBank/DDBJ databases">
        <title>Minimal conservation of predation-associated metabolite biosynthetic gene clusters underscores biosynthetic potential of Myxococcota including descriptions for ten novel species: Archangium lansinium sp. nov., Myxococcus landrumus sp. nov., Nannocystis bai.</title>
        <authorList>
            <person name="Ahearne A."/>
            <person name="Stevens C."/>
            <person name="Phillips K."/>
        </authorList>
    </citation>
    <scope>NUCLEOTIDE SEQUENCE [LARGE SCALE GENOMIC DNA]</scope>
    <source>
        <strain evidence="1 2">MIWBW</strain>
    </source>
</reference>
<accession>A0ABT4A3S1</accession>
<proteinExistence type="predicted"/>
<organism evidence="1 2">
    <name type="scientific">Archangium lansingense</name>
    <dbReference type="NCBI Taxonomy" id="2995310"/>
    <lineage>
        <taxon>Bacteria</taxon>
        <taxon>Pseudomonadati</taxon>
        <taxon>Myxococcota</taxon>
        <taxon>Myxococcia</taxon>
        <taxon>Myxococcales</taxon>
        <taxon>Cystobacterineae</taxon>
        <taxon>Archangiaceae</taxon>
        <taxon>Archangium</taxon>
    </lineage>
</organism>
<evidence type="ECO:0000313" key="2">
    <source>
        <dbReference type="Proteomes" id="UP001207654"/>
    </source>
</evidence>
<name>A0ABT4A3S1_9BACT</name>
<sequence>MMLGILSAVACGGAGGAVQVEVLEDEVAQVVPVGGGKACTVPRSTLPPGAREGDVVRDGRLDAELGARLAREVAEWRARLAVPVPDGLDLDLGASGSLTADKEQ</sequence>
<keyword evidence="2" id="KW-1185">Reference proteome</keyword>